<proteinExistence type="predicted"/>
<feature type="region of interest" description="Disordered" evidence="1">
    <location>
        <begin position="137"/>
        <end position="162"/>
    </location>
</feature>
<dbReference type="AlphaFoldDB" id="A0A0L0G9E0"/>
<protein>
    <submittedName>
        <fullName evidence="2">Uncharacterized protein</fullName>
    </submittedName>
</protein>
<gene>
    <name evidence="2" type="ORF">SARC_02290</name>
</gene>
<organism evidence="2 3">
    <name type="scientific">Sphaeroforma arctica JP610</name>
    <dbReference type="NCBI Taxonomy" id="667725"/>
    <lineage>
        <taxon>Eukaryota</taxon>
        <taxon>Ichthyosporea</taxon>
        <taxon>Ichthyophonida</taxon>
        <taxon>Sphaeroforma</taxon>
    </lineage>
</organism>
<dbReference type="EMBL" id="KQ241697">
    <property type="protein sequence ID" value="KNC85529.1"/>
    <property type="molecule type" value="Genomic_DNA"/>
</dbReference>
<accession>A0A0L0G9E0</accession>
<dbReference type="GeneID" id="25902794"/>
<feature type="compositionally biased region" description="Polar residues" evidence="1">
    <location>
        <begin position="183"/>
        <end position="200"/>
    </location>
</feature>
<evidence type="ECO:0000313" key="3">
    <source>
        <dbReference type="Proteomes" id="UP000054560"/>
    </source>
</evidence>
<reference evidence="2 3" key="1">
    <citation type="submission" date="2011-02" db="EMBL/GenBank/DDBJ databases">
        <title>The Genome Sequence of Sphaeroforma arctica JP610.</title>
        <authorList>
            <consortium name="The Broad Institute Genome Sequencing Platform"/>
            <person name="Russ C."/>
            <person name="Cuomo C."/>
            <person name="Young S.K."/>
            <person name="Zeng Q."/>
            <person name="Gargeya S."/>
            <person name="Alvarado L."/>
            <person name="Berlin A."/>
            <person name="Chapman S.B."/>
            <person name="Chen Z."/>
            <person name="Freedman E."/>
            <person name="Gellesch M."/>
            <person name="Goldberg J."/>
            <person name="Griggs A."/>
            <person name="Gujja S."/>
            <person name="Heilman E."/>
            <person name="Heiman D."/>
            <person name="Howarth C."/>
            <person name="Mehta T."/>
            <person name="Neiman D."/>
            <person name="Pearson M."/>
            <person name="Roberts A."/>
            <person name="Saif S."/>
            <person name="Shea T."/>
            <person name="Shenoy N."/>
            <person name="Sisk P."/>
            <person name="Stolte C."/>
            <person name="Sykes S."/>
            <person name="White J."/>
            <person name="Yandava C."/>
            <person name="Burger G."/>
            <person name="Gray M.W."/>
            <person name="Holland P.W.H."/>
            <person name="King N."/>
            <person name="Lang F.B.F."/>
            <person name="Roger A.J."/>
            <person name="Ruiz-Trillo I."/>
            <person name="Haas B."/>
            <person name="Nusbaum C."/>
            <person name="Birren B."/>
        </authorList>
    </citation>
    <scope>NUCLEOTIDE SEQUENCE [LARGE SCALE GENOMIC DNA]</scope>
    <source>
        <strain evidence="2 3">JP610</strain>
    </source>
</reference>
<feature type="region of interest" description="Disordered" evidence="1">
    <location>
        <begin position="81"/>
        <end position="104"/>
    </location>
</feature>
<dbReference type="RefSeq" id="XP_014159431.1">
    <property type="nucleotide sequence ID" value="XM_014303956.1"/>
</dbReference>
<evidence type="ECO:0000256" key="1">
    <source>
        <dbReference type="SAM" id="MobiDB-lite"/>
    </source>
</evidence>
<dbReference type="Proteomes" id="UP000054560">
    <property type="component" value="Unassembled WGS sequence"/>
</dbReference>
<evidence type="ECO:0000313" key="2">
    <source>
        <dbReference type="EMBL" id="KNC85529.1"/>
    </source>
</evidence>
<sequence length="295" mass="33073">MHTNCDLLLPFHIHIWLVNVLNTNDHPQQARKSKSSIPIASESAEVINLRNTLKKSRSLLDTSNNSDASRGLLAPSRSIMGTYRKNRKKAPSWSPGKAEGGKPPKVMSDCNAFSEFQDEYPDSATKSWRGRMSRLTLKKGKSSPQLRDDAMKQQTAALSSQQHRHTYSIMGWVRGHNKDPLPQTESDNESALPQSTTNGTGPMIGYPLDKYFAELFQQDLAEPEPLFAVGSATVISETPSVEMPGQGTDELQRQRILQLATSAFGCENWESFETLFDETFLKLKLELDKDEVLYR</sequence>
<feature type="region of interest" description="Disordered" evidence="1">
    <location>
        <begin position="174"/>
        <end position="200"/>
    </location>
</feature>
<keyword evidence="3" id="KW-1185">Reference proteome</keyword>
<feature type="compositionally biased region" description="Polar residues" evidence="1">
    <location>
        <begin position="152"/>
        <end position="161"/>
    </location>
</feature>
<name>A0A0L0G9E0_9EUKA</name>